<keyword evidence="2" id="KW-1185">Reference proteome</keyword>
<dbReference type="GeneID" id="63855672"/>
<proteinExistence type="predicted"/>
<dbReference type="Proteomes" id="UP000800039">
    <property type="component" value="Unassembled WGS sequence"/>
</dbReference>
<accession>A0A9P4G6Z8</accession>
<reference evidence="1" key="1">
    <citation type="submission" date="2020-01" db="EMBL/GenBank/DDBJ databases">
        <authorList>
            <consortium name="DOE Joint Genome Institute"/>
            <person name="Haridas S."/>
            <person name="Albert R."/>
            <person name="Binder M."/>
            <person name="Bloem J."/>
            <person name="Labutti K."/>
            <person name="Salamov A."/>
            <person name="Andreopoulos B."/>
            <person name="Baker S.E."/>
            <person name="Barry K."/>
            <person name="Bills G."/>
            <person name="Bluhm B.H."/>
            <person name="Cannon C."/>
            <person name="Castanera R."/>
            <person name="Culley D.E."/>
            <person name="Daum C."/>
            <person name="Ezra D."/>
            <person name="Gonzalez J.B."/>
            <person name="Henrissat B."/>
            <person name="Kuo A."/>
            <person name="Liang C."/>
            <person name="Lipzen A."/>
            <person name="Lutzoni F."/>
            <person name="Magnuson J."/>
            <person name="Mondo S."/>
            <person name="Nolan M."/>
            <person name="Ohm R."/>
            <person name="Pangilinan J."/>
            <person name="Park H.-J."/>
            <person name="Ramirez L."/>
            <person name="Alfaro M."/>
            <person name="Sun H."/>
            <person name="Tritt A."/>
            <person name="Yoshinaga Y."/>
            <person name="Zwiers L.-H."/>
            <person name="Turgeon B.G."/>
            <person name="Goodwin S.B."/>
            <person name="Spatafora J.W."/>
            <person name="Crous P.W."/>
            <person name="Grigoriev I.V."/>
        </authorList>
    </citation>
    <scope>NUCLEOTIDE SEQUENCE</scope>
    <source>
        <strain evidence="1">CBS 394.84</strain>
    </source>
</reference>
<evidence type="ECO:0000313" key="1">
    <source>
        <dbReference type="EMBL" id="KAF1840102.1"/>
    </source>
</evidence>
<dbReference type="EMBL" id="ML976620">
    <property type="protein sequence ID" value="KAF1840102.1"/>
    <property type="molecule type" value="Genomic_DNA"/>
</dbReference>
<dbReference type="AlphaFoldDB" id="A0A9P4G6Z8"/>
<name>A0A9P4G6Z8_9PLEO</name>
<dbReference type="OrthoDB" id="3797709at2759"/>
<sequence>MYPSYPSYVRHTDLSIRFAVPNTDVVKNILQHCEDDDNLRRKAAGNILYPRIQRLARIMSRHRIQLDTISTNELGITLFLPPPPCPPPKTTFRNLFPRFRRQKIPDSKLETINEESEAENEELYRKARVQFSSTEWITLYEYLPVDKRHAVYVAPGEGNESIRLHV</sequence>
<dbReference type="RefSeq" id="XP_040782665.1">
    <property type="nucleotide sequence ID" value="XM_040938416.1"/>
</dbReference>
<organism evidence="1 2">
    <name type="scientific">Cucurbitaria berberidis CBS 394.84</name>
    <dbReference type="NCBI Taxonomy" id="1168544"/>
    <lineage>
        <taxon>Eukaryota</taxon>
        <taxon>Fungi</taxon>
        <taxon>Dikarya</taxon>
        <taxon>Ascomycota</taxon>
        <taxon>Pezizomycotina</taxon>
        <taxon>Dothideomycetes</taxon>
        <taxon>Pleosporomycetidae</taxon>
        <taxon>Pleosporales</taxon>
        <taxon>Pleosporineae</taxon>
        <taxon>Cucurbitariaceae</taxon>
        <taxon>Cucurbitaria</taxon>
    </lineage>
</organism>
<protein>
    <submittedName>
        <fullName evidence="1">Uncharacterized protein</fullName>
    </submittedName>
</protein>
<comment type="caution">
    <text evidence="1">The sequence shown here is derived from an EMBL/GenBank/DDBJ whole genome shotgun (WGS) entry which is preliminary data.</text>
</comment>
<evidence type="ECO:0000313" key="2">
    <source>
        <dbReference type="Proteomes" id="UP000800039"/>
    </source>
</evidence>
<gene>
    <name evidence="1" type="ORF">K460DRAFT_437145</name>
</gene>